<evidence type="ECO:0000313" key="1">
    <source>
        <dbReference type="EMBL" id="NDY83549.1"/>
    </source>
</evidence>
<protein>
    <submittedName>
        <fullName evidence="1">Twin-arginine translocation pathway signal protein</fullName>
    </submittedName>
</protein>
<organism evidence="1">
    <name type="scientific">Sheuella amnicola</name>
    <dbReference type="NCBI Taxonomy" id="2707330"/>
    <lineage>
        <taxon>Bacteria</taxon>
        <taxon>Pseudomonadati</taxon>
        <taxon>Pseudomonadota</taxon>
        <taxon>Betaproteobacteria</taxon>
        <taxon>Burkholderiales</taxon>
        <taxon>Alcaligenaceae</taxon>
        <taxon>Sheuella</taxon>
    </lineage>
</organism>
<sequence>MDRKRRSFIKGCFTTSAIFGTGIDLAFAAENQKNTPHSPSNTEIEKSIKAAFGGGFVLLSHSKSDGLVTAQIESFGNQFTVISQNSYDWKTIKSSIKK</sequence>
<proteinExistence type="predicted"/>
<accession>A0A6B2R2F5</accession>
<name>A0A6B2R2F5_9BURK</name>
<dbReference type="EMBL" id="JAAGRN010000006">
    <property type="protein sequence ID" value="NDY83549.1"/>
    <property type="molecule type" value="Genomic_DNA"/>
</dbReference>
<comment type="caution">
    <text evidence="1">The sequence shown here is derived from an EMBL/GenBank/DDBJ whole genome shotgun (WGS) entry which is preliminary data.</text>
</comment>
<dbReference type="RefSeq" id="WP_163654860.1">
    <property type="nucleotide sequence ID" value="NZ_JAAGRN010000006.1"/>
</dbReference>
<gene>
    <name evidence="1" type="ORF">G3I67_09925</name>
</gene>
<reference evidence="1" key="1">
    <citation type="submission" date="2020-02" db="EMBL/GenBank/DDBJ databases">
        <authorList>
            <person name="Chen W.-M."/>
        </authorList>
    </citation>
    <scope>NUCLEOTIDE SEQUENCE</scope>
    <source>
        <strain evidence="1">NBD-18</strain>
    </source>
</reference>
<dbReference type="AlphaFoldDB" id="A0A6B2R2F5"/>